<sequence length="477" mass="53406">MADYAQVPSTAKVQPKPFKVQVDANNIQSMKHLLAHSKIGPATYENQQTDRRFGMNRDWLIKAKKHWETTYDWRRCENHINSFPNFTIPVTDPDGSEFTIHFLALFSTSPTAIPIAFFHGWPGSILEFLSMLDLIKKQYPDPSSLPYHIIVPSLPGYAFSSAPPLDRDFKNEHIAPVMDAVMQALGFGDGYIAQGGDLGSFISRQLGVESASCKAFHQNLFNLPPPANASSLPISEIEKKGLERGKAFRDSGSAYAREHGTRTATIGLTLSSSPLALLSWIGEKFLEWTDEDPSLDEILDSVSLYWLTDTYARCIYPYRSMFASQSGPSSTPRFAKQSTKPQGYSYFPKELYPTPVSWVKECGNFVHVASHERGGHFAAMERPEDLWGDVEAFVERAWVKKDGAKTYLVFIALQCLAVPVGLLLSPPEKTSKPNTSVFRARCLIGFLTNFSGILSSFLVSTLLDYKPWPVKKRLNVW</sequence>
<accession>A0A9P8GLU4</accession>
<dbReference type="GO" id="GO:0097176">
    <property type="term" value="P:epoxide metabolic process"/>
    <property type="evidence" value="ECO:0007669"/>
    <property type="project" value="TreeGrafter"/>
</dbReference>
<dbReference type="OrthoDB" id="7130006at2759"/>
<dbReference type="InterPro" id="IPR029058">
    <property type="entry name" value="AB_hydrolase_fold"/>
</dbReference>
<feature type="domain" description="Epoxide hydrolase N-terminal" evidence="4">
    <location>
        <begin position="15"/>
        <end position="128"/>
    </location>
</feature>
<evidence type="ECO:0000313" key="5">
    <source>
        <dbReference type="EMBL" id="KAH0227356.1"/>
    </source>
</evidence>
<dbReference type="EMBL" id="JAHFYH010000010">
    <property type="protein sequence ID" value="KAH0227356.1"/>
    <property type="molecule type" value="Genomic_DNA"/>
</dbReference>
<organism evidence="5 6">
    <name type="scientific">Aureobasidium melanogenum</name>
    <name type="common">Aureobasidium pullulans var. melanogenum</name>
    <dbReference type="NCBI Taxonomy" id="46634"/>
    <lineage>
        <taxon>Eukaryota</taxon>
        <taxon>Fungi</taxon>
        <taxon>Dikarya</taxon>
        <taxon>Ascomycota</taxon>
        <taxon>Pezizomycotina</taxon>
        <taxon>Dothideomycetes</taxon>
        <taxon>Dothideomycetidae</taxon>
        <taxon>Dothideales</taxon>
        <taxon>Saccotheciaceae</taxon>
        <taxon>Aureobasidium</taxon>
    </lineage>
</organism>
<evidence type="ECO:0000256" key="3">
    <source>
        <dbReference type="SAM" id="Phobius"/>
    </source>
</evidence>
<dbReference type="PRINTS" id="PR00412">
    <property type="entry name" value="EPOXHYDRLASE"/>
</dbReference>
<reference evidence="5" key="1">
    <citation type="journal article" date="2021" name="J Fungi (Basel)">
        <title>Virulence traits and population genomics of the black yeast Aureobasidium melanogenum.</title>
        <authorList>
            <person name="Cernosa A."/>
            <person name="Sun X."/>
            <person name="Gostincar C."/>
            <person name="Fang C."/>
            <person name="Gunde-Cimerman N."/>
            <person name="Song Z."/>
        </authorList>
    </citation>
    <scope>NUCLEOTIDE SEQUENCE</scope>
    <source>
        <strain evidence="5">EXF-8016</strain>
    </source>
</reference>
<dbReference type="AlphaFoldDB" id="A0A9P8GLU4"/>
<proteinExistence type="inferred from homology"/>
<protein>
    <submittedName>
        <fullName evidence="5">Alpha/beta-hydrolase</fullName>
    </submittedName>
</protein>
<dbReference type="Gene3D" id="3.40.50.1820">
    <property type="entry name" value="alpha/beta hydrolase"/>
    <property type="match status" value="1"/>
</dbReference>
<comment type="caution">
    <text evidence="5">The sequence shown here is derived from an EMBL/GenBank/DDBJ whole genome shotgun (WGS) entry which is preliminary data.</text>
</comment>
<dbReference type="InterPro" id="IPR000639">
    <property type="entry name" value="Epox_hydrolase-like"/>
</dbReference>
<dbReference type="PANTHER" id="PTHR21661:SF39">
    <property type="entry name" value="HYDROLASE, PUTATIVE (AFU_ORTHOLOGUE AFUA_3G08960)-RELATED"/>
    <property type="match status" value="1"/>
</dbReference>
<evidence type="ECO:0000313" key="6">
    <source>
        <dbReference type="Proteomes" id="UP000767238"/>
    </source>
</evidence>
<dbReference type="GO" id="GO:0004301">
    <property type="term" value="F:epoxide hydrolase activity"/>
    <property type="evidence" value="ECO:0007669"/>
    <property type="project" value="TreeGrafter"/>
</dbReference>
<name>A0A9P8GLU4_AURME</name>
<dbReference type="InterPro" id="IPR010497">
    <property type="entry name" value="Epoxide_hydro_N"/>
</dbReference>
<dbReference type="Pfam" id="PF06441">
    <property type="entry name" value="EHN"/>
    <property type="match status" value="1"/>
</dbReference>
<dbReference type="SUPFAM" id="SSF53474">
    <property type="entry name" value="alpha/beta-Hydrolases"/>
    <property type="match status" value="1"/>
</dbReference>
<keyword evidence="2" id="KW-0378">Hydrolase</keyword>
<comment type="similarity">
    <text evidence="1">Belongs to the peptidase S33 family.</text>
</comment>
<reference evidence="5" key="2">
    <citation type="submission" date="2021-08" db="EMBL/GenBank/DDBJ databases">
        <authorList>
            <person name="Gostincar C."/>
            <person name="Sun X."/>
            <person name="Song Z."/>
            <person name="Gunde-Cimerman N."/>
        </authorList>
    </citation>
    <scope>NUCLEOTIDE SEQUENCE</scope>
    <source>
        <strain evidence="5">EXF-8016</strain>
    </source>
</reference>
<gene>
    <name evidence="5" type="ORF">KCV03_g2306</name>
</gene>
<feature type="transmembrane region" description="Helical" evidence="3">
    <location>
        <begin position="406"/>
        <end position="424"/>
    </location>
</feature>
<keyword evidence="3" id="KW-1133">Transmembrane helix</keyword>
<evidence type="ECO:0000256" key="2">
    <source>
        <dbReference type="ARBA" id="ARBA00022801"/>
    </source>
</evidence>
<dbReference type="Proteomes" id="UP000767238">
    <property type="component" value="Unassembled WGS sequence"/>
</dbReference>
<evidence type="ECO:0000259" key="4">
    <source>
        <dbReference type="Pfam" id="PF06441"/>
    </source>
</evidence>
<feature type="transmembrane region" description="Helical" evidence="3">
    <location>
        <begin position="444"/>
        <end position="463"/>
    </location>
</feature>
<keyword evidence="3" id="KW-0812">Transmembrane</keyword>
<feature type="non-terminal residue" evidence="5">
    <location>
        <position position="477"/>
    </location>
</feature>
<evidence type="ECO:0000256" key="1">
    <source>
        <dbReference type="ARBA" id="ARBA00010088"/>
    </source>
</evidence>
<dbReference type="PANTHER" id="PTHR21661">
    <property type="entry name" value="EPOXIDE HYDROLASE 1-RELATED"/>
    <property type="match status" value="1"/>
</dbReference>
<keyword evidence="3" id="KW-0472">Membrane</keyword>